<gene>
    <name evidence="2" type="ORF">K8U61_24200</name>
</gene>
<sequence>MSVRSLLLTGLVVLALAVAYLLGGSAGSGTPAQAADDTGPTQPEHRVLTMTGTGDATAVPDQLSFGLTVSLTRPDLDTALADANAATERVLRALAGHGVDRRDVQTTGLSMHAVYDYPPYEPPTIRGYQVSQRASVHVDELADGGAAVSAAVAAGGDDVRIGNIRLLVGDSDAVMKQARDAAVAEAQAKAQQYAEASGQSLGDVVTLREVRTKPLPTATDEVGRMRGTFDAAALPSVPIRAGKEKGSVTVKVVWELR</sequence>
<keyword evidence="3" id="KW-1185">Reference proteome</keyword>
<dbReference type="EMBL" id="JAIQZJ010000028">
    <property type="protein sequence ID" value="MBZ5741283.1"/>
    <property type="molecule type" value="Genomic_DNA"/>
</dbReference>
<dbReference type="Gene3D" id="3.30.70.2970">
    <property type="entry name" value="Protein of unknown function (DUF541), domain 2"/>
    <property type="match status" value="1"/>
</dbReference>
<dbReference type="Gene3D" id="3.30.110.170">
    <property type="entry name" value="Protein of unknown function (DUF541), domain 1"/>
    <property type="match status" value="1"/>
</dbReference>
<dbReference type="RefSeq" id="WP_224125581.1">
    <property type="nucleotide sequence ID" value="NZ_JAIQZJ010000028.1"/>
</dbReference>
<keyword evidence="1" id="KW-0732">Signal</keyword>
<dbReference type="PANTHER" id="PTHR34387:SF1">
    <property type="entry name" value="PERIPLASMIC IMMUNOGENIC PROTEIN"/>
    <property type="match status" value="1"/>
</dbReference>
<comment type="caution">
    <text evidence="2">The sequence shown here is derived from an EMBL/GenBank/DDBJ whole genome shotgun (WGS) entry which is preliminary data.</text>
</comment>
<dbReference type="Pfam" id="PF04402">
    <property type="entry name" value="SIMPL"/>
    <property type="match status" value="1"/>
</dbReference>
<evidence type="ECO:0000313" key="2">
    <source>
        <dbReference type="EMBL" id="MBZ5741283.1"/>
    </source>
</evidence>
<dbReference type="InterPro" id="IPR052022">
    <property type="entry name" value="26kDa_periplasmic_antigen"/>
</dbReference>
<organism evidence="2 3">
    <name type="scientific">Nocardioides mangrovi</name>
    <dbReference type="NCBI Taxonomy" id="2874580"/>
    <lineage>
        <taxon>Bacteria</taxon>
        <taxon>Bacillati</taxon>
        <taxon>Actinomycetota</taxon>
        <taxon>Actinomycetes</taxon>
        <taxon>Propionibacteriales</taxon>
        <taxon>Nocardioidaceae</taxon>
        <taxon>Nocardioides</taxon>
    </lineage>
</organism>
<dbReference type="Proteomes" id="UP000780875">
    <property type="component" value="Unassembled WGS sequence"/>
</dbReference>
<evidence type="ECO:0000313" key="3">
    <source>
        <dbReference type="Proteomes" id="UP000780875"/>
    </source>
</evidence>
<accession>A0ABS7UKY5</accession>
<evidence type="ECO:0000256" key="1">
    <source>
        <dbReference type="SAM" id="SignalP"/>
    </source>
</evidence>
<feature type="chain" id="PRO_5046583684" evidence="1">
    <location>
        <begin position="35"/>
        <end position="257"/>
    </location>
</feature>
<reference evidence="2 3" key="1">
    <citation type="submission" date="2021-09" db="EMBL/GenBank/DDBJ databases">
        <title>Whole genome sequence of Nocardioides sp. GBK3QG-3.</title>
        <authorList>
            <person name="Tuo L."/>
        </authorList>
    </citation>
    <scope>NUCLEOTIDE SEQUENCE [LARGE SCALE GENOMIC DNA]</scope>
    <source>
        <strain evidence="2 3">GBK3QG-3</strain>
    </source>
</reference>
<protein>
    <submittedName>
        <fullName evidence="2">SIMPL domain-containing protein</fullName>
    </submittedName>
</protein>
<dbReference type="InterPro" id="IPR007497">
    <property type="entry name" value="SIMPL/DUF541"/>
</dbReference>
<feature type="signal peptide" evidence="1">
    <location>
        <begin position="1"/>
        <end position="34"/>
    </location>
</feature>
<proteinExistence type="predicted"/>
<name>A0ABS7UKY5_9ACTN</name>
<dbReference type="PANTHER" id="PTHR34387">
    <property type="entry name" value="SLR1258 PROTEIN"/>
    <property type="match status" value="1"/>
</dbReference>